<dbReference type="RefSeq" id="WP_275569251.1">
    <property type="nucleotide sequence ID" value="NZ_JARGYC010000076.1"/>
</dbReference>
<evidence type="ECO:0000256" key="2">
    <source>
        <dbReference type="ARBA" id="ARBA00022692"/>
    </source>
</evidence>
<evidence type="ECO:0000313" key="7">
    <source>
        <dbReference type="EMBL" id="MDF0603128.1"/>
    </source>
</evidence>
<feature type="transmembrane region" description="Helical" evidence="5">
    <location>
        <begin position="72"/>
        <end position="99"/>
    </location>
</feature>
<dbReference type="PANTHER" id="PTHR21324">
    <property type="entry name" value="FASTING-INDUCIBLE INTEGRAL MEMBRANE PROTEIN TM6P1-RELATED"/>
    <property type="match status" value="1"/>
</dbReference>
<protein>
    <recommendedName>
        <fullName evidence="6">CWH43-like N-terminal domain-containing protein</fullName>
    </recommendedName>
</protein>
<dbReference type="AlphaFoldDB" id="A0AAE3TAR4"/>
<dbReference type="PANTHER" id="PTHR21324:SF2">
    <property type="entry name" value="EG:22E5.9 PROTEIN"/>
    <property type="match status" value="1"/>
</dbReference>
<accession>A0AAE3TAR4</accession>
<dbReference type="Pfam" id="PF10277">
    <property type="entry name" value="Frag1"/>
    <property type="match status" value="1"/>
</dbReference>
<reference evidence="7" key="1">
    <citation type="submission" date="2023-03" db="EMBL/GenBank/DDBJ databases">
        <title>Multiphase analysis and comparison of six strains from genera Psychromarinibacter, Lutimaribacter, and Maritimibacter, including a novel species: Psychromarinibacter sediminicola sp. nov.</title>
        <authorList>
            <person name="Wang Y.-H."/>
            <person name="Ye M.-Q."/>
            <person name="Du Z.-J."/>
        </authorList>
    </citation>
    <scope>NUCLEOTIDE SEQUENCE</scope>
    <source>
        <strain evidence="7">C21-152</strain>
    </source>
</reference>
<feature type="transmembrane region" description="Helical" evidence="5">
    <location>
        <begin position="150"/>
        <end position="171"/>
    </location>
</feature>
<gene>
    <name evidence="7" type="ORF">P1J78_20475</name>
</gene>
<dbReference type="InterPro" id="IPR019402">
    <property type="entry name" value="CWH43_N"/>
</dbReference>
<name>A0AAE3TAR4_9RHOB</name>
<dbReference type="GO" id="GO:0012505">
    <property type="term" value="C:endomembrane system"/>
    <property type="evidence" value="ECO:0007669"/>
    <property type="project" value="UniProtKB-SubCell"/>
</dbReference>
<comment type="subcellular location">
    <subcellularLocation>
        <location evidence="1">Endomembrane system</location>
        <topology evidence="1">Multi-pass membrane protein</topology>
    </subcellularLocation>
</comment>
<keyword evidence="3 5" id="KW-1133">Transmembrane helix</keyword>
<sequence length="268" mass="29285">MRDMTPSAYSPPAWLIWFAGFGLCANLVVAGVVNFRIYWARAAYIAAHPDRVADRPPTISQALADPAIQQVFAQWILVSAVLLYAAVMAITVSQLHVLFRGPALPPRARRIMLRLAAAVVPVQAVACIGMVILSQYTFPAHRDTHMLGSYLFFGAQAAAVVIGLYYSAMLARDPETRAVMAGAGVLHPPANRVRLVAGSVSIGLAVLYLVLFFGKDLVAADWAPLIYRTYTTTEPLCISSFLLFVLLYTADLARLIRSRRRRAAVLRA</sequence>
<evidence type="ECO:0000313" key="8">
    <source>
        <dbReference type="Proteomes" id="UP001220964"/>
    </source>
</evidence>
<proteinExistence type="predicted"/>
<feature type="transmembrane region" description="Helical" evidence="5">
    <location>
        <begin position="233"/>
        <end position="253"/>
    </location>
</feature>
<dbReference type="EMBL" id="JARGYC010000076">
    <property type="protein sequence ID" value="MDF0603128.1"/>
    <property type="molecule type" value="Genomic_DNA"/>
</dbReference>
<keyword evidence="4 5" id="KW-0472">Membrane</keyword>
<keyword evidence="8" id="KW-1185">Reference proteome</keyword>
<organism evidence="7 8">
    <name type="scientific">Psychromarinibacter sediminicola</name>
    <dbReference type="NCBI Taxonomy" id="3033385"/>
    <lineage>
        <taxon>Bacteria</taxon>
        <taxon>Pseudomonadati</taxon>
        <taxon>Pseudomonadota</taxon>
        <taxon>Alphaproteobacteria</taxon>
        <taxon>Rhodobacterales</taxon>
        <taxon>Paracoccaceae</taxon>
        <taxon>Psychromarinibacter</taxon>
    </lineage>
</organism>
<comment type="caution">
    <text evidence="7">The sequence shown here is derived from an EMBL/GenBank/DDBJ whole genome shotgun (WGS) entry which is preliminary data.</text>
</comment>
<dbReference type="InterPro" id="IPR050911">
    <property type="entry name" value="DRAM/TMEM150_Autophagy_Mod"/>
</dbReference>
<keyword evidence="2 5" id="KW-0812">Transmembrane</keyword>
<evidence type="ECO:0000256" key="4">
    <source>
        <dbReference type="ARBA" id="ARBA00023136"/>
    </source>
</evidence>
<evidence type="ECO:0000256" key="5">
    <source>
        <dbReference type="SAM" id="Phobius"/>
    </source>
</evidence>
<dbReference type="Proteomes" id="UP001220964">
    <property type="component" value="Unassembled WGS sequence"/>
</dbReference>
<feature type="transmembrane region" description="Helical" evidence="5">
    <location>
        <begin position="111"/>
        <end position="138"/>
    </location>
</feature>
<feature type="transmembrane region" description="Helical" evidence="5">
    <location>
        <begin position="12"/>
        <end position="33"/>
    </location>
</feature>
<evidence type="ECO:0000256" key="1">
    <source>
        <dbReference type="ARBA" id="ARBA00004127"/>
    </source>
</evidence>
<feature type="transmembrane region" description="Helical" evidence="5">
    <location>
        <begin position="192"/>
        <end position="213"/>
    </location>
</feature>
<evidence type="ECO:0000259" key="6">
    <source>
        <dbReference type="Pfam" id="PF10277"/>
    </source>
</evidence>
<evidence type="ECO:0000256" key="3">
    <source>
        <dbReference type="ARBA" id="ARBA00022989"/>
    </source>
</evidence>
<feature type="domain" description="CWH43-like N-terminal" evidence="6">
    <location>
        <begin position="17"/>
        <end position="253"/>
    </location>
</feature>